<keyword evidence="1" id="KW-0812">Transmembrane</keyword>
<dbReference type="EMBL" id="CAXJRC010000005">
    <property type="protein sequence ID" value="CAL2105238.1"/>
    <property type="molecule type" value="Genomic_DNA"/>
</dbReference>
<keyword evidence="3" id="KW-1185">Reference proteome</keyword>
<keyword evidence="1" id="KW-1133">Transmembrane helix</keyword>
<feature type="transmembrane region" description="Helical" evidence="1">
    <location>
        <begin position="153"/>
        <end position="172"/>
    </location>
</feature>
<dbReference type="Proteomes" id="UP001497602">
    <property type="component" value="Unassembled WGS sequence"/>
</dbReference>
<reference evidence="2 3" key="1">
    <citation type="submission" date="2024-05" db="EMBL/GenBank/DDBJ databases">
        <authorList>
            <person name="Duchaud E."/>
        </authorList>
    </citation>
    <scope>NUCLEOTIDE SEQUENCE [LARGE SCALE GENOMIC DNA]</scope>
    <source>
        <strain evidence="2">Ena-SAMPLE-TAB-13-05-2024-13:56:06:370-140305</strain>
    </source>
</reference>
<proteinExistence type="predicted"/>
<comment type="caution">
    <text evidence="2">The sequence shown here is derived from an EMBL/GenBank/DDBJ whole genome shotgun (WGS) entry which is preliminary data.</text>
</comment>
<gene>
    <name evidence="2" type="ORF">T190115A13A_140005</name>
</gene>
<evidence type="ECO:0000256" key="1">
    <source>
        <dbReference type="SAM" id="Phobius"/>
    </source>
</evidence>
<evidence type="ECO:0000313" key="3">
    <source>
        <dbReference type="Proteomes" id="UP001497602"/>
    </source>
</evidence>
<evidence type="ECO:0000313" key="2">
    <source>
        <dbReference type="EMBL" id="CAL2105238.1"/>
    </source>
</evidence>
<sequence length="215" mass="25502">MTYSVTIICAILFYVHKFIPNFSNDYLKTLEQYEIARSKRTIALNKIKKLSKGTLAYKNYILEKTKTRIALNNFKKAKKEETVFGFSSLNLFLERFGLMLCIFVYTLYNLYTSFRNEPKNTGAKIVHSFIISVCFFYFYWIFQQFQDVSKITYYFMTFASAFIVTLAVYLITQYRKDTIAQLKRKLFLVSKSALLHTPIDKKEKLYQEFKDIAKE</sequence>
<organism evidence="2 3">
    <name type="scientific">Tenacibaculum vairaonense</name>
    <dbReference type="NCBI Taxonomy" id="3137860"/>
    <lineage>
        <taxon>Bacteria</taxon>
        <taxon>Pseudomonadati</taxon>
        <taxon>Bacteroidota</taxon>
        <taxon>Flavobacteriia</taxon>
        <taxon>Flavobacteriales</taxon>
        <taxon>Flavobacteriaceae</taxon>
        <taxon>Tenacibaculum</taxon>
    </lineage>
</organism>
<name>A0ABM9PI10_9FLAO</name>
<protein>
    <submittedName>
        <fullName evidence="2">Uncharacterized protein</fullName>
    </submittedName>
</protein>
<feature type="transmembrane region" description="Helical" evidence="1">
    <location>
        <begin position="123"/>
        <end position="141"/>
    </location>
</feature>
<feature type="transmembrane region" description="Helical" evidence="1">
    <location>
        <begin position="92"/>
        <end position="111"/>
    </location>
</feature>
<accession>A0ABM9PI10</accession>
<keyword evidence="1" id="KW-0472">Membrane</keyword>